<evidence type="ECO:0000313" key="2">
    <source>
        <dbReference type="Proteomes" id="UP000219338"/>
    </source>
</evidence>
<organism evidence="1 2">
    <name type="scientific">Armillaria ostoyae</name>
    <name type="common">Armillaria root rot fungus</name>
    <dbReference type="NCBI Taxonomy" id="47428"/>
    <lineage>
        <taxon>Eukaryota</taxon>
        <taxon>Fungi</taxon>
        <taxon>Dikarya</taxon>
        <taxon>Basidiomycota</taxon>
        <taxon>Agaricomycotina</taxon>
        <taxon>Agaricomycetes</taxon>
        <taxon>Agaricomycetidae</taxon>
        <taxon>Agaricales</taxon>
        <taxon>Marasmiineae</taxon>
        <taxon>Physalacriaceae</taxon>
        <taxon>Armillaria</taxon>
    </lineage>
</organism>
<evidence type="ECO:0000313" key="1">
    <source>
        <dbReference type="EMBL" id="SJL17309.1"/>
    </source>
</evidence>
<dbReference type="EMBL" id="FUEG01000043">
    <property type="protein sequence ID" value="SJL17309.1"/>
    <property type="molecule type" value="Genomic_DNA"/>
</dbReference>
<dbReference type="Proteomes" id="UP000219338">
    <property type="component" value="Unassembled WGS sequence"/>
</dbReference>
<dbReference type="AlphaFoldDB" id="A0A284S8G9"/>
<reference evidence="2" key="1">
    <citation type="journal article" date="2017" name="Nat. Ecol. Evol.">
        <title>Genome expansion and lineage-specific genetic innovations in the forest pathogenic fungi Armillaria.</title>
        <authorList>
            <person name="Sipos G."/>
            <person name="Prasanna A.N."/>
            <person name="Walter M.C."/>
            <person name="O'Connor E."/>
            <person name="Balint B."/>
            <person name="Krizsan K."/>
            <person name="Kiss B."/>
            <person name="Hess J."/>
            <person name="Varga T."/>
            <person name="Slot J."/>
            <person name="Riley R."/>
            <person name="Boka B."/>
            <person name="Rigling D."/>
            <person name="Barry K."/>
            <person name="Lee J."/>
            <person name="Mihaltcheva S."/>
            <person name="LaButti K."/>
            <person name="Lipzen A."/>
            <person name="Waldron R."/>
            <person name="Moloney N.M."/>
            <person name="Sperisen C."/>
            <person name="Kredics L."/>
            <person name="Vagvoelgyi C."/>
            <person name="Patrignani A."/>
            <person name="Fitzpatrick D."/>
            <person name="Nagy I."/>
            <person name="Doyle S."/>
            <person name="Anderson J.B."/>
            <person name="Grigoriev I.V."/>
            <person name="Gueldener U."/>
            <person name="Muensterkoetter M."/>
            <person name="Nagy L.G."/>
        </authorList>
    </citation>
    <scope>NUCLEOTIDE SEQUENCE [LARGE SCALE GENOMIC DNA]</scope>
    <source>
        <strain evidence="2">C18/9</strain>
    </source>
</reference>
<name>A0A284S8G9_ARMOS</name>
<gene>
    <name evidence="1" type="ORF">ARMOST_20858</name>
</gene>
<proteinExistence type="predicted"/>
<accession>A0A284S8G9</accession>
<keyword evidence="2" id="KW-1185">Reference proteome</keyword>
<protein>
    <submittedName>
        <fullName evidence="1">Uncharacterized protein</fullName>
    </submittedName>
</protein>
<sequence length="102" mass="10922">MLTTTIKCKRVDALNSPSLAHALKLGFLSTVIRVPSTTPIWSTVHGTTRVSMGHDTNGCPLDLVGVDHLGYRTGPWKARRSLEIKLDADAEPAVSVVVSLDG</sequence>